<evidence type="ECO:0000259" key="5">
    <source>
        <dbReference type="Pfam" id="PF01258"/>
    </source>
</evidence>
<protein>
    <submittedName>
        <fullName evidence="6">TraR/DksA C4-type zinc finger protein</fullName>
    </submittedName>
</protein>
<dbReference type="PROSITE" id="PS01102">
    <property type="entry name" value="ZF_DKSA_1"/>
    <property type="match status" value="1"/>
</dbReference>
<keyword evidence="7" id="KW-1185">Reference proteome</keyword>
<dbReference type="InterPro" id="IPR000962">
    <property type="entry name" value="Znf_DskA_TraR"/>
</dbReference>
<evidence type="ECO:0000313" key="6">
    <source>
        <dbReference type="EMBL" id="GAA5065226.1"/>
    </source>
</evidence>
<proteinExistence type="predicted"/>
<dbReference type="InterPro" id="IPR020458">
    <property type="entry name" value="Znf_DskA_TraR_CS"/>
</dbReference>
<dbReference type="SUPFAM" id="SSF57716">
    <property type="entry name" value="Glucocorticoid receptor-like (DNA-binding domain)"/>
    <property type="match status" value="1"/>
</dbReference>
<accession>A0ABP9KVS0</accession>
<dbReference type="PANTHER" id="PTHR33823:SF4">
    <property type="entry name" value="GENERAL STRESS PROTEIN 16O"/>
    <property type="match status" value="1"/>
</dbReference>
<keyword evidence="2" id="KW-0863">Zinc-finger</keyword>
<dbReference type="Proteomes" id="UP001499910">
    <property type="component" value="Unassembled WGS sequence"/>
</dbReference>
<organism evidence="6 7">
    <name type="scientific">[Roseibacterium] beibuensis</name>
    <dbReference type="NCBI Taxonomy" id="1193142"/>
    <lineage>
        <taxon>Bacteria</taxon>
        <taxon>Pseudomonadati</taxon>
        <taxon>Pseudomonadota</taxon>
        <taxon>Alphaproteobacteria</taxon>
        <taxon>Rhodobacterales</taxon>
        <taxon>Roseobacteraceae</taxon>
        <taxon>Roseicyclus</taxon>
    </lineage>
</organism>
<dbReference type="PANTHER" id="PTHR33823">
    <property type="entry name" value="RNA POLYMERASE-BINDING TRANSCRIPTION FACTOR DKSA-RELATED"/>
    <property type="match status" value="1"/>
</dbReference>
<gene>
    <name evidence="6" type="ORF">GCM10023209_02550</name>
</gene>
<keyword evidence="3" id="KW-0862">Zinc</keyword>
<dbReference type="PROSITE" id="PS51128">
    <property type="entry name" value="ZF_DKSA_2"/>
    <property type="match status" value="1"/>
</dbReference>
<name>A0ABP9KVS0_9RHOB</name>
<comment type="caution">
    <text evidence="6">The sequence shown here is derived from an EMBL/GenBank/DDBJ whole genome shotgun (WGS) entry which is preliminary data.</text>
</comment>
<feature type="zinc finger region" description="dksA C4-type" evidence="4">
    <location>
        <begin position="89"/>
        <end position="113"/>
    </location>
</feature>
<evidence type="ECO:0000313" key="7">
    <source>
        <dbReference type="Proteomes" id="UP001499910"/>
    </source>
</evidence>
<dbReference type="Pfam" id="PF01258">
    <property type="entry name" value="zf-dskA_traR"/>
    <property type="match status" value="1"/>
</dbReference>
<reference evidence="7" key="1">
    <citation type="journal article" date="2019" name="Int. J. Syst. Evol. Microbiol.">
        <title>The Global Catalogue of Microorganisms (GCM) 10K type strain sequencing project: providing services to taxonomists for standard genome sequencing and annotation.</title>
        <authorList>
            <consortium name="The Broad Institute Genomics Platform"/>
            <consortium name="The Broad Institute Genome Sequencing Center for Infectious Disease"/>
            <person name="Wu L."/>
            <person name="Ma J."/>
        </authorList>
    </citation>
    <scope>NUCLEOTIDE SEQUENCE [LARGE SCALE GENOMIC DNA]</scope>
    <source>
        <strain evidence="7">JCM 18015</strain>
    </source>
</reference>
<evidence type="ECO:0000256" key="3">
    <source>
        <dbReference type="ARBA" id="ARBA00022833"/>
    </source>
</evidence>
<dbReference type="RefSeq" id="WP_259547110.1">
    <property type="nucleotide sequence ID" value="NZ_BAABHW010000001.1"/>
</dbReference>
<evidence type="ECO:0000256" key="4">
    <source>
        <dbReference type="PROSITE-ProRule" id="PRU00510"/>
    </source>
</evidence>
<evidence type="ECO:0000256" key="2">
    <source>
        <dbReference type="ARBA" id="ARBA00022771"/>
    </source>
</evidence>
<sequence length="115" mass="12673">MSDPTDQDLAARYRPRLEAERATLLASSDETRDARKPVELDQQSVGRLSRMDALQGQAMAKGLEARRAGRLRAIDAALGRIDEGEFGWCEDCGEFIGTRRLDVDPCVTRCVSCAS</sequence>
<evidence type="ECO:0000256" key="1">
    <source>
        <dbReference type="ARBA" id="ARBA00022723"/>
    </source>
</evidence>
<dbReference type="Gene3D" id="1.20.120.910">
    <property type="entry name" value="DksA, coiled-coil domain"/>
    <property type="match status" value="1"/>
</dbReference>
<keyword evidence="1" id="KW-0479">Metal-binding</keyword>
<dbReference type="EMBL" id="BAABHW010000001">
    <property type="protein sequence ID" value="GAA5065226.1"/>
    <property type="molecule type" value="Genomic_DNA"/>
</dbReference>
<feature type="domain" description="Zinc finger DksA/TraR C4-type" evidence="5">
    <location>
        <begin position="84"/>
        <end position="114"/>
    </location>
</feature>